<comment type="caution">
    <text evidence="1">The sequence shown here is derived from an EMBL/GenBank/DDBJ whole genome shotgun (WGS) entry which is preliminary data.</text>
</comment>
<dbReference type="RefSeq" id="WP_263412964.1">
    <property type="nucleotide sequence ID" value="NZ_BAABBH010000001.1"/>
</dbReference>
<dbReference type="InterPro" id="IPR011042">
    <property type="entry name" value="6-blade_b-propeller_TolB-like"/>
</dbReference>
<dbReference type="SUPFAM" id="SSF63829">
    <property type="entry name" value="Calcium-dependent phosphotriesterase"/>
    <property type="match status" value="1"/>
</dbReference>
<protein>
    <submittedName>
        <fullName evidence="1">WD40 repeat domain-containing protein</fullName>
    </submittedName>
</protein>
<evidence type="ECO:0000313" key="1">
    <source>
        <dbReference type="EMBL" id="MFN2975512.1"/>
    </source>
</evidence>
<dbReference type="InterPro" id="IPR003961">
    <property type="entry name" value="FN3_dom"/>
</dbReference>
<dbReference type="SUPFAM" id="SSF49265">
    <property type="entry name" value="Fibronectin type III"/>
    <property type="match status" value="1"/>
</dbReference>
<dbReference type="Gene3D" id="2.120.10.30">
    <property type="entry name" value="TolB, C-terminal domain"/>
    <property type="match status" value="1"/>
</dbReference>
<dbReference type="Proteomes" id="UP001634747">
    <property type="component" value="Unassembled WGS sequence"/>
</dbReference>
<keyword evidence="2" id="KW-1185">Reference proteome</keyword>
<dbReference type="CDD" id="cd00063">
    <property type="entry name" value="FN3"/>
    <property type="match status" value="1"/>
</dbReference>
<organism evidence="1 2">
    <name type="scientific">Terriglobus aquaticus</name>
    <dbReference type="NCBI Taxonomy" id="940139"/>
    <lineage>
        <taxon>Bacteria</taxon>
        <taxon>Pseudomonadati</taxon>
        <taxon>Acidobacteriota</taxon>
        <taxon>Terriglobia</taxon>
        <taxon>Terriglobales</taxon>
        <taxon>Acidobacteriaceae</taxon>
        <taxon>Terriglobus</taxon>
    </lineage>
</organism>
<dbReference type="InterPro" id="IPR036116">
    <property type="entry name" value="FN3_sf"/>
</dbReference>
<reference evidence="1 2" key="1">
    <citation type="submission" date="2024-12" db="EMBL/GenBank/DDBJ databases">
        <authorList>
            <person name="Lee Y."/>
        </authorList>
    </citation>
    <scope>NUCLEOTIDE SEQUENCE [LARGE SCALE GENOMIC DNA]</scope>
    <source>
        <strain evidence="1 2">03SUJ4</strain>
    </source>
</reference>
<evidence type="ECO:0000313" key="2">
    <source>
        <dbReference type="Proteomes" id="UP001634747"/>
    </source>
</evidence>
<sequence>MFPALRAQGTQQWTTQRFEDFERGTATGVAIRNDGRLEPAPHLETIASTKATYLWSLLPQRDGSTLVGTGVASGGSQLLRIDPKGATTTVADFKELTVTAIAQAPDGSTLVATAPDGKVYRIGPGGKPEVIFDPTLTAEKPKYLWSLAVTPSGDILVAAGAPAAIYRIAHGAALGTKPELLFQSGDQHIRTLLLSADGNTLFAGSDGSGIVYRIPLNTPGHKAFALYTAPKHEITSLALDPAGNLYLAAIGDRRPPALPPLPAAGEPRISITFTQPGSSVAAPTNALVPDGSEIDRIAPDDTPTRLLNLREEITYALAWRGNALLAATGNRGHIYRIDPSRPGSYTDVAHTEANQAVAMAATANGVRIVTANSGRLLELQDTPAADSTYTSDVFDGTFATQWGRAELTGTRDRIDLFARSGNVENNRSGLGDLWSDWQPVRPDQTPLPVPVARYLQWKAVLHPGAVLNAVAVNYLQRNVPPTVEDVVVQPGARVPSSSPATPPTTVPVTFRANGTSAPTPPAEITPGPLLAQRDPKAVTVRWIARDPNGDDLMFAVYARGIGEQTWRLLKDHISERVYSFDSSLLPDGQYEIRIVASDAPVHSDADALTAERISEPFIIDTTPPTISPLTAALRDGRLTAAFEAHDATSPISHAEFSIDAGPWQYLEPIGRLSDSLAEHYLLDVPMASTTPSAGEHTVAVRVFDRNENTTSAKALVR</sequence>
<gene>
    <name evidence="1" type="ORF">ACK2TP_07035</name>
</gene>
<dbReference type="EMBL" id="JBJYXY010000001">
    <property type="protein sequence ID" value="MFN2975512.1"/>
    <property type="molecule type" value="Genomic_DNA"/>
</dbReference>
<name>A0ABW9KIV5_9BACT</name>
<proteinExistence type="predicted"/>
<accession>A0ABW9KIV5</accession>